<dbReference type="Gene3D" id="3.40.1160.10">
    <property type="entry name" value="Acetylglutamate kinase-like"/>
    <property type="match status" value="1"/>
</dbReference>
<evidence type="ECO:0000259" key="9">
    <source>
        <dbReference type="Pfam" id="PF00696"/>
    </source>
</evidence>
<evidence type="ECO:0000256" key="5">
    <source>
        <dbReference type="ARBA" id="ARBA00022777"/>
    </source>
</evidence>
<dbReference type="NCBIfam" id="TIGR00657">
    <property type="entry name" value="asp_kinases"/>
    <property type="match status" value="1"/>
</dbReference>
<dbReference type="EC" id="2.7.2.4" evidence="2"/>
<comment type="caution">
    <text evidence="11">The sequence shown here is derived from an EMBL/GenBank/DDBJ whole genome shotgun (WGS) entry which is preliminary data.</text>
</comment>
<gene>
    <name evidence="11" type="ORF">ACHAW5_005869</name>
</gene>
<dbReference type="PANTHER" id="PTHR21499">
    <property type="entry name" value="ASPARTATE KINASE"/>
    <property type="match status" value="1"/>
</dbReference>
<evidence type="ECO:0000259" key="10">
    <source>
        <dbReference type="Pfam" id="PF22468"/>
    </source>
</evidence>
<keyword evidence="12" id="KW-1185">Reference proteome</keyword>
<dbReference type="InterPro" id="IPR036393">
    <property type="entry name" value="AceGlu_kinase-like_sf"/>
</dbReference>
<comment type="pathway">
    <text evidence="7">Amino-acid biosynthesis; L-methionine biosynthesis via de novo pathway; L-homoserine from L-aspartate: step 1/3.</text>
</comment>
<evidence type="ECO:0000313" key="11">
    <source>
        <dbReference type="EMBL" id="KAL3804271.1"/>
    </source>
</evidence>
<dbReference type="AlphaFoldDB" id="A0ABD3QWT1"/>
<comment type="pathway">
    <text evidence="7">Amino-acid biosynthesis; L-threonine biosynthesis; L-threonine from L-aspartate: step 1/5.</text>
</comment>
<keyword evidence="6" id="KW-0067">ATP-binding</keyword>
<dbReference type="InterPro" id="IPR045865">
    <property type="entry name" value="ACT-like_dom_sf"/>
</dbReference>
<dbReference type="SUPFAM" id="SSF53633">
    <property type="entry name" value="Carbamate kinase-like"/>
    <property type="match status" value="1"/>
</dbReference>
<evidence type="ECO:0000256" key="7">
    <source>
        <dbReference type="RuleBase" id="RU004249"/>
    </source>
</evidence>
<feature type="domain" description="Aspartate/glutamate/uridylate kinase" evidence="9">
    <location>
        <begin position="216"/>
        <end position="463"/>
    </location>
</feature>
<dbReference type="EMBL" id="JALLAZ020000090">
    <property type="protein sequence ID" value="KAL3804271.1"/>
    <property type="molecule type" value="Genomic_DNA"/>
</dbReference>
<dbReference type="GO" id="GO:0004072">
    <property type="term" value="F:aspartate kinase activity"/>
    <property type="evidence" value="ECO:0007669"/>
    <property type="project" value="UniProtKB-EC"/>
</dbReference>
<keyword evidence="7" id="KW-0028">Amino-acid biosynthesis</keyword>
<evidence type="ECO:0000256" key="8">
    <source>
        <dbReference type="SAM" id="MobiDB-lite"/>
    </source>
</evidence>
<accession>A0ABD3QWT1</accession>
<protein>
    <recommendedName>
        <fullName evidence="2">aspartate kinase</fullName>
        <ecNumber evidence="2">2.7.2.4</ecNumber>
    </recommendedName>
</protein>
<comment type="similarity">
    <text evidence="1">Belongs to the aspartokinase family.</text>
</comment>
<sequence>MKGANMTANTRAAAALLVAMTAAAALTSMTGSVVVVVDAFRAGGACRRPAPPLVRSDARRGTILRSSDPAGGDDDVVVVASSSSSSSSDDADVDDDADHPSNAIRSHRPPPPPTPPAGRASDDVADYRLNLNQRRISVEPRPGSTAPRTGAIDVTMKFGGSSLANSECIDRVTRLIRDRMRPPSPHPEEGGTTTKTKTDGEGGDAAVAHVEVPVRPRAVVCSAMGKTTNALLTAGEIALETGRVDIEALRTLHLGTCDDFDLPEHTRRDVGRLLDECQDMLNGVRLLQELSPRSLDQLVSYGERCSVRIVAARLNQIGVPAQAYDAWDVGVFTDDNFGDAKLLPSAIESIRERFERRVDPDVVAVVTGFIGHNLNDRITTLGRGGSDLTATAIGSALKVHEIQVWKDVDGILTADPRLVKNAIPVARVSYEEASELAYFGAQVLHPIAMQPALKASIPVRVKNSYNPSAPGSVIDGVGNPDRLVTAITCKRGVTLMDIRSLQMLGAYGFLGTVFADFEKNKVSVDVLASSEVSVSVTLDKKQRNDDIKALCEDLSKFADVELHNNRAILTLIADVGRSSDVLATVFRSFSANGIKVEMMSQGVSKVNISFVVKEDQIDDAILKLHSCFFEGSCDAGMIEGGQLF</sequence>
<dbReference type="InterPro" id="IPR054352">
    <property type="entry name" value="ACT_Aspartokinase"/>
</dbReference>
<evidence type="ECO:0000256" key="4">
    <source>
        <dbReference type="ARBA" id="ARBA00022741"/>
    </source>
</evidence>
<dbReference type="InterPro" id="IPR001341">
    <property type="entry name" value="Asp_kinase"/>
</dbReference>
<evidence type="ECO:0000256" key="3">
    <source>
        <dbReference type="ARBA" id="ARBA00022679"/>
    </source>
</evidence>
<dbReference type="SUPFAM" id="SSF55021">
    <property type="entry name" value="ACT-like"/>
    <property type="match status" value="2"/>
</dbReference>
<proteinExistence type="inferred from homology"/>
<feature type="region of interest" description="Disordered" evidence="8">
    <location>
        <begin position="179"/>
        <end position="202"/>
    </location>
</feature>
<keyword evidence="4" id="KW-0547">Nucleotide-binding</keyword>
<keyword evidence="5" id="KW-0418">Kinase</keyword>
<dbReference type="GO" id="GO:0008652">
    <property type="term" value="P:amino acid biosynthetic process"/>
    <property type="evidence" value="ECO:0007669"/>
    <property type="project" value="UniProtKB-KW"/>
</dbReference>
<dbReference type="Proteomes" id="UP001530315">
    <property type="component" value="Unassembled WGS sequence"/>
</dbReference>
<name>A0ABD3QWT1_9STRA</name>
<dbReference type="GO" id="GO:0005524">
    <property type="term" value="F:ATP binding"/>
    <property type="evidence" value="ECO:0007669"/>
    <property type="project" value="UniProtKB-KW"/>
</dbReference>
<dbReference type="Pfam" id="PF00696">
    <property type="entry name" value="AA_kinase"/>
    <property type="match status" value="1"/>
</dbReference>
<feature type="region of interest" description="Disordered" evidence="8">
    <location>
        <begin position="46"/>
        <end position="122"/>
    </location>
</feature>
<evidence type="ECO:0000256" key="6">
    <source>
        <dbReference type="ARBA" id="ARBA00022840"/>
    </source>
</evidence>
<dbReference type="PANTHER" id="PTHR21499:SF59">
    <property type="entry name" value="ASPARTOKINASE"/>
    <property type="match status" value="1"/>
</dbReference>
<dbReference type="Gene3D" id="3.30.70.260">
    <property type="match status" value="2"/>
</dbReference>
<comment type="pathway">
    <text evidence="7">Amino-acid biosynthesis; L-lysine biosynthesis via DAP pathway; (S)-tetrahydrodipicolinate from L-aspartate: step 1/4.</text>
</comment>
<organism evidence="11 12">
    <name type="scientific">Stephanodiscus triporus</name>
    <dbReference type="NCBI Taxonomy" id="2934178"/>
    <lineage>
        <taxon>Eukaryota</taxon>
        <taxon>Sar</taxon>
        <taxon>Stramenopiles</taxon>
        <taxon>Ochrophyta</taxon>
        <taxon>Bacillariophyta</taxon>
        <taxon>Coscinodiscophyceae</taxon>
        <taxon>Thalassiosirophycidae</taxon>
        <taxon>Stephanodiscales</taxon>
        <taxon>Stephanodiscaceae</taxon>
        <taxon>Stephanodiscus</taxon>
    </lineage>
</organism>
<dbReference type="Pfam" id="PF22468">
    <property type="entry name" value="ACT_9"/>
    <property type="match status" value="1"/>
</dbReference>
<keyword evidence="3" id="KW-0808">Transferase</keyword>
<reference evidence="11 12" key="1">
    <citation type="submission" date="2024-10" db="EMBL/GenBank/DDBJ databases">
        <title>Updated reference genomes for cyclostephanoid diatoms.</title>
        <authorList>
            <person name="Roberts W.R."/>
            <person name="Alverson A.J."/>
        </authorList>
    </citation>
    <scope>NUCLEOTIDE SEQUENCE [LARGE SCALE GENOMIC DNA]</scope>
    <source>
        <strain evidence="11 12">AJA276-08</strain>
    </source>
</reference>
<feature type="compositionally biased region" description="Basic and acidic residues" evidence="8">
    <location>
        <begin position="179"/>
        <end position="189"/>
    </location>
</feature>
<feature type="compositionally biased region" description="Low complexity" evidence="8">
    <location>
        <begin position="77"/>
        <end position="88"/>
    </location>
</feature>
<evidence type="ECO:0000256" key="2">
    <source>
        <dbReference type="ARBA" id="ARBA00013059"/>
    </source>
</evidence>
<dbReference type="InterPro" id="IPR001048">
    <property type="entry name" value="Asp/Glu/Uridylate_kinase"/>
</dbReference>
<evidence type="ECO:0000313" key="12">
    <source>
        <dbReference type="Proteomes" id="UP001530315"/>
    </source>
</evidence>
<feature type="domain" description="Aspartokinase ACT" evidence="10">
    <location>
        <begin position="579"/>
        <end position="628"/>
    </location>
</feature>
<evidence type="ECO:0000256" key="1">
    <source>
        <dbReference type="ARBA" id="ARBA00010122"/>
    </source>
</evidence>